<dbReference type="Pfam" id="PF00496">
    <property type="entry name" value="SBP_bac_5"/>
    <property type="match status" value="1"/>
</dbReference>
<dbReference type="InterPro" id="IPR039424">
    <property type="entry name" value="SBP_5"/>
</dbReference>
<dbReference type="SUPFAM" id="SSF53850">
    <property type="entry name" value="Periplasmic binding protein-like II"/>
    <property type="match status" value="1"/>
</dbReference>
<feature type="domain" description="Solute-binding protein family 5" evidence="2">
    <location>
        <begin position="177"/>
        <end position="490"/>
    </location>
</feature>
<gene>
    <name evidence="4" type="primary">yhjP</name>
    <name evidence="4" type="ORF">J42TS3_15140</name>
</gene>
<keyword evidence="5" id="KW-1185">Reference proteome</keyword>
<evidence type="ECO:0000313" key="5">
    <source>
        <dbReference type="Proteomes" id="UP000679992"/>
    </source>
</evidence>
<proteinExistence type="predicted"/>
<dbReference type="RefSeq" id="WP_213654255.1">
    <property type="nucleotide sequence ID" value="NZ_BOSL01000003.1"/>
</dbReference>
<evidence type="ECO:0000256" key="1">
    <source>
        <dbReference type="ARBA" id="ARBA00023125"/>
    </source>
</evidence>
<accession>A0ABQ4M918</accession>
<dbReference type="Gene3D" id="3.10.105.10">
    <property type="entry name" value="Dipeptide-binding Protein, Domain 3"/>
    <property type="match status" value="1"/>
</dbReference>
<dbReference type="Pfam" id="PF12793">
    <property type="entry name" value="SgrR_N"/>
    <property type="match status" value="1"/>
</dbReference>
<feature type="domain" description="Transcriptional regulator SgrR N-terminal HTH" evidence="3">
    <location>
        <begin position="5"/>
        <end position="102"/>
    </location>
</feature>
<dbReference type="InterPro" id="IPR000914">
    <property type="entry name" value="SBP_5_dom"/>
</dbReference>
<dbReference type="EMBL" id="BOSL01000003">
    <property type="protein sequence ID" value="GIP52479.1"/>
    <property type="molecule type" value="Genomic_DNA"/>
</dbReference>
<reference evidence="4 5" key="1">
    <citation type="submission" date="2021-03" db="EMBL/GenBank/DDBJ databases">
        <title>Antimicrobial resistance genes in bacteria isolated from Japanese honey, and their potential for conferring macrolide and lincosamide resistance in the American foulbrood pathogen Paenibacillus larvae.</title>
        <authorList>
            <person name="Okamoto M."/>
            <person name="Kumagai M."/>
            <person name="Kanamori H."/>
            <person name="Takamatsu D."/>
        </authorList>
    </citation>
    <scope>NUCLEOTIDE SEQUENCE [LARGE SCALE GENOMIC DNA]</scope>
    <source>
        <strain evidence="4 5">J42TS3</strain>
    </source>
</reference>
<evidence type="ECO:0008006" key="6">
    <source>
        <dbReference type="Google" id="ProtNLM"/>
    </source>
</evidence>
<evidence type="ECO:0000259" key="2">
    <source>
        <dbReference type="Pfam" id="PF00496"/>
    </source>
</evidence>
<dbReference type="CDD" id="cd08507">
    <property type="entry name" value="PBP2_SgrR_like"/>
    <property type="match status" value="1"/>
</dbReference>
<evidence type="ECO:0000259" key="3">
    <source>
        <dbReference type="Pfam" id="PF12793"/>
    </source>
</evidence>
<sequence>MLTAERYITLLNHFAGPVSGEQDEYEATLEDLTELFHCTERNVKLIVRKLQEEELICWLPGRGRGNRSRIRFMVNRDLFLLEFAKRLAQKGEYRSAFEFLHQFEEDKTILDQFIKWLNDQFGVEKITADAQGKDVFRLPVYRSPVSLDPSMLFFGFDSHLVRQLFDRLVEYDSEREEIMPRIAHHWEHNDSGTEWTFYLRKGIQFHHGKVLAAEDVVFTLERLRTSMNSWLVNMMNSVEAIDTRTVKVTLRQPNWLFPRLMCSSCASIVPSDLSAKEERSYWRLPSGTGPFKIVHWCNNRIELVVNEGYFMGRPYLDGVKLIFMPENIPNASKLKWEHLVANESHTPAKAEGDWQRIETLSKGCSLISWNRNKEGPQQSLSFRQAVNLIIDRSALIQHSGKSGYPARSFLPREEAALGVHWHDASAAKRLLEQSGYDGTPFVLITGESECEDAEWIRQQCASIGIPVIIRYEEKSSLTKTETSQEADALLMCLVFADDEVCELESFLQENSMIYQHLDPGLRQWIFGITNEIFATPSKGRRSALLQQIEYRLQDEAQLLFLVHQKLNTYVHPSIRGLVINNLGWMDFKDIWLTKRNESELDARRA</sequence>
<dbReference type="Proteomes" id="UP000679992">
    <property type="component" value="Unassembled WGS sequence"/>
</dbReference>
<protein>
    <recommendedName>
        <fullName evidence="6">ABC transporter substrate-binding protein</fullName>
    </recommendedName>
</protein>
<dbReference type="PANTHER" id="PTHR30290">
    <property type="entry name" value="PERIPLASMIC BINDING COMPONENT OF ABC TRANSPORTER"/>
    <property type="match status" value="1"/>
</dbReference>
<keyword evidence="1" id="KW-0238">DNA-binding</keyword>
<organism evidence="4 5">
    <name type="scientific">Paenibacillus vini</name>
    <dbReference type="NCBI Taxonomy" id="1476024"/>
    <lineage>
        <taxon>Bacteria</taxon>
        <taxon>Bacillati</taxon>
        <taxon>Bacillota</taxon>
        <taxon>Bacilli</taxon>
        <taxon>Bacillales</taxon>
        <taxon>Paenibacillaceae</taxon>
        <taxon>Paenibacillus</taxon>
    </lineage>
</organism>
<evidence type="ECO:0000313" key="4">
    <source>
        <dbReference type="EMBL" id="GIP52479.1"/>
    </source>
</evidence>
<dbReference type="InterPro" id="IPR025370">
    <property type="entry name" value="SgrR_HTH_N"/>
</dbReference>
<comment type="caution">
    <text evidence="4">The sequence shown here is derived from an EMBL/GenBank/DDBJ whole genome shotgun (WGS) entry which is preliminary data.</text>
</comment>
<dbReference type="PANTHER" id="PTHR30290:SF72">
    <property type="entry name" value="HTH-TYPE TRANSCRIPTIONAL REGULATOR SGRR"/>
    <property type="match status" value="1"/>
</dbReference>
<name>A0ABQ4M918_9BACL</name>
<dbReference type="Gene3D" id="3.40.190.10">
    <property type="entry name" value="Periplasmic binding protein-like II"/>
    <property type="match status" value="1"/>
</dbReference>